<organism evidence="2 3">
    <name type="scientific">Psilocybe cyanescens</name>
    <dbReference type="NCBI Taxonomy" id="93625"/>
    <lineage>
        <taxon>Eukaryota</taxon>
        <taxon>Fungi</taxon>
        <taxon>Dikarya</taxon>
        <taxon>Basidiomycota</taxon>
        <taxon>Agaricomycotina</taxon>
        <taxon>Agaricomycetes</taxon>
        <taxon>Agaricomycetidae</taxon>
        <taxon>Agaricales</taxon>
        <taxon>Agaricineae</taxon>
        <taxon>Strophariaceae</taxon>
        <taxon>Psilocybe</taxon>
    </lineage>
</organism>
<keyword evidence="1" id="KW-0812">Transmembrane</keyword>
<dbReference type="OrthoDB" id="2993294at2759"/>
<evidence type="ECO:0000313" key="2">
    <source>
        <dbReference type="EMBL" id="PPQ68475.1"/>
    </source>
</evidence>
<dbReference type="Proteomes" id="UP000283269">
    <property type="component" value="Unassembled WGS sequence"/>
</dbReference>
<comment type="caution">
    <text evidence="2">The sequence shown here is derived from an EMBL/GenBank/DDBJ whole genome shotgun (WGS) entry which is preliminary data.</text>
</comment>
<keyword evidence="1" id="KW-1133">Transmembrane helix</keyword>
<evidence type="ECO:0000256" key="1">
    <source>
        <dbReference type="SAM" id="Phobius"/>
    </source>
</evidence>
<keyword evidence="3" id="KW-1185">Reference proteome</keyword>
<accession>A0A409VQB6</accession>
<dbReference type="EMBL" id="NHYD01003956">
    <property type="protein sequence ID" value="PPQ68475.1"/>
    <property type="molecule type" value="Genomic_DNA"/>
</dbReference>
<name>A0A409VQB6_PSICY</name>
<feature type="transmembrane region" description="Helical" evidence="1">
    <location>
        <begin position="304"/>
        <end position="325"/>
    </location>
</feature>
<feature type="transmembrane region" description="Helical" evidence="1">
    <location>
        <begin position="331"/>
        <end position="351"/>
    </location>
</feature>
<feature type="transmembrane region" description="Helical" evidence="1">
    <location>
        <begin position="205"/>
        <end position="225"/>
    </location>
</feature>
<dbReference type="InParanoid" id="A0A409VQB6"/>
<dbReference type="STRING" id="93625.A0A409VQB6"/>
<evidence type="ECO:0000313" key="3">
    <source>
        <dbReference type="Proteomes" id="UP000283269"/>
    </source>
</evidence>
<dbReference type="AlphaFoldDB" id="A0A409VQB6"/>
<gene>
    <name evidence="2" type="ORF">CVT25_008400</name>
</gene>
<keyword evidence="1" id="KW-0472">Membrane</keyword>
<sequence length="541" mass="59947">MPILESHIGGSFSLDSSGIAGFFGGEEAFSAMSSVHLVRARRWLGWYNSPGSYFVAKKYGTLPNSLFWDSIFPGPSVDPTELLELDYKPGIRFSGAYNGTQFSSSGHLSYLLSQYCDAQQGKPPPWESRTRPSGDKKVDVMTTVSPAPAASNRTRTSRFAATDQYTRVRNVTVTIVKFDQRGFKKWEEYPKIPERFFTPIAKPGTLFILLTILFSLASSVLSALYGDWFSFSMILFGTLSNGITSCVLGTGELILELSEPSPAATPGDGFLFDRQNIIILQGSEYVIDSILQARFQLRYPSDPAHNHIGFCSLSLLAQFLLQLFLIPQGTLMGQVFFIASLAMSWMCNSYLASFDREKMQTDLLFKLIGPPKISKFDAVKWSAAVAFTMFYFDPGLKAPEGMLDELMPNNTPAWNVWKQCICAAVLHRQKPSNFIRHDPRAEGALEKEAKAPLRGDVGERYTPAKLTKAYKDLGVHDQEFLSEFLGKADDAFNSVPEFESKVDFVPAGYQDENGPVGGGGGRGRVKRSFSLLAEKARILPQ</sequence>
<proteinExistence type="predicted"/>
<protein>
    <submittedName>
        <fullName evidence="2">Uncharacterized protein</fullName>
    </submittedName>
</protein>
<reference evidence="2 3" key="1">
    <citation type="journal article" date="2018" name="Evol. Lett.">
        <title>Horizontal gene cluster transfer increased hallucinogenic mushroom diversity.</title>
        <authorList>
            <person name="Reynolds H.T."/>
            <person name="Vijayakumar V."/>
            <person name="Gluck-Thaler E."/>
            <person name="Korotkin H.B."/>
            <person name="Matheny P.B."/>
            <person name="Slot J.C."/>
        </authorList>
    </citation>
    <scope>NUCLEOTIDE SEQUENCE [LARGE SCALE GENOMIC DNA]</scope>
    <source>
        <strain evidence="2 3">2631</strain>
    </source>
</reference>